<dbReference type="Gene3D" id="1.10.150.20">
    <property type="entry name" value="5' to 3' exonuclease, C-terminal subdomain"/>
    <property type="match status" value="1"/>
</dbReference>
<evidence type="ECO:0000259" key="4">
    <source>
        <dbReference type="Pfam" id="PF13538"/>
    </source>
</evidence>
<dbReference type="Pfam" id="PF13538">
    <property type="entry name" value="UvrD_C_2"/>
    <property type="match status" value="1"/>
</dbReference>
<dbReference type="AlphaFoldDB" id="A0A2T1LVT4"/>
<dbReference type="Proteomes" id="UP000239001">
    <property type="component" value="Unassembled WGS sequence"/>
</dbReference>
<dbReference type="PANTHER" id="PTHR43788:SF6">
    <property type="entry name" value="DNA HELICASE B"/>
    <property type="match status" value="1"/>
</dbReference>
<gene>
    <name evidence="3" type="primary">recD2</name>
    <name evidence="8" type="ORF">C7H19_14590</name>
</gene>
<comment type="function">
    <text evidence="3">DNA-dependent ATPase and ATP-dependent 5'-3' DNA helicase. Has no activity on blunt DNA or DNA with 3'-overhangs, requires at least 10 bases of 5'-ssDNA for helicase activity.</text>
</comment>
<dbReference type="GO" id="GO:0016887">
    <property type="term" value="F:ATP hydrolysis activity"/>
    <property type="evidence" value="ECO:0007669"/>
    <property type="project" value="RHEA"/>
</dbReference>
<dbReference type="Gene3D" id="3.40.50.300">
    <property type="entry name" value="P-loop containing nucleotide triphosphate hydrolases"/>
    <property type="match status" value="2"/>
</dbReference>
<dbReference type="OrthoDB" id="9803432at2"/>
<dbReference type="GO" id="GO:0017116">
    <property type="term" value="F:single-stranded DNA helicase activity"/>
    <property type="evidence" value="ECO:0007669"/>
    <property type="project" value="TreeGrafter"/>
</dbReference>
<accession>A0A2T1LVT4</accession>
<evidence type="ECO:0000313" key="9">
    <source>
        <dbReference type="Proteomes" id="UP000239001"/>
    </source>
</evidence>
<feature type="domain" description="ATP-dependent RecD2 DNA helicase OB-fold" evidence="7">
    <location>
        <begin position="18"/>
        <end position="91"/>
    </location>
</feature>
<dbReference type="InterPro" id="IPR010994">
    <property type="entry name" value="RuvA_2-like"/>
</dbReference>
<dbReference type="InterPro" id="IPR027785">
    <property type="entry name" value="UvrD-like_helicase_C"/>
</dbReference>
<dbReference type="GO" id="GO:0006310">
    <property type="term" value="P:DNA recombination"/>
    <property type="evidence" value="ECO:0007669"/>
    <property type="project" value="InterPro"/>
</dbReference>
<feature type="domain" description="ATP-dependent RecD2 DNA helicase-like helix-hairpin-helix" evidence="5">
    <location>
        <begin position="156"/>
        <end position="246"/>
    </location>
</feature>
<dbReference type="InterPro" id="IPR027417">
    <property type="entry name" value="P-loop_NTPase"/>
</dbReference>
<dbReference type="RefSeq" id="WP_106457619.1">
    <property type="nucleotide sequence ID" value="NZ_PXOH01000016.1"/>
</dbReference>
<sequence length="752" mass="83469">MPSSAQDSSQPNRYQVPESLTGVVERITYHSEESGYTVARIQSPRVRELVTVVGNFANIQAGQTLQLKGVWKNHPQYGSQFEVQQYTETKPATLTGLEKYLGSGLIKGVGPVTAKRIVTHFGLETLDIIENQIERLIEVPGIAKKRVTLIHRAWAEQKAIKEVMVFLQEHGVSTIYAIKIFKQYGAKAIATVKDNPYQLADDIYGIGFLTADKIARNVGVSPWSKYRYRSGLLHILSQAAEDGHCFLPQPELMKLTAELLSVDGHEADLEAVSTIIDEMGQRQQLVVEEGEGGMPLCYKPSFAITEKHLAQLLQQLLIRPIAVDLLRVRNWIERFTQSRGIVLSSQQQQAVEMAARSRIMVLTGGPGTGKTFCTRTIVALWKAMGKKIGLAAPTGRAAQRIAEVTGLEAKTLHRMLEFDPATMGFKRDRDNPLPYDAIVVDETSMLDLFLAHSLLKAIAPEAQLLLVGDVDQLPSVGPGKVLADLINSEKIPVVRLEQVFRQAESSAIIRAAHSINRGEYPKLEPMSNNPQSDCLHHNGGTEPEHGVQVVCELISDLIPRLGFNPATDVQVLCPMIRGVVGTRNFNQVLQQLINPPSPDKPEVSRGGMIFRVGDRVIQLKNDYNREVFNGDLGVVAAIDAVEQELTICFDGRDVVYDYADLNEITLAWSISIHKSQGSEYPVVLLPIYMTHYVMLSRNLIYTGLTRAKKLAIIIGSNKAINMAIRQVNQQQRYTRLKERLGVKMIFNGNCSN</sequence>
<dbReference type="GO" id="GO:0003677">
    <property type="term" value="F:DNA binding"/>
    <property type="evidence" value="ECO:0007669"/>
    <property type="project" value="UniProtKB-UniRule"/>
</dbReference>
<dbReference type="CDD" id="cd17933">
    <property type="entry name" value="DEXSc_RecD-like"/>
    <property type="match status" value="1"/>
</dbReference>
<dbReference type="Pfam" id="PF13245">
    <property type="entry name" value="AAA_19"/>
    <property type="match status" value="1"/>
</dbReference>
<organism evidence="8 9">
    <name type="scientific">Aphanothece hegewaldii CCALA 016</name>
    <dbReference type="NCBI Taxonomy" id="2107694"/>
    <lineage>
        <taxon>Bacteria</taxon>
        <taxon>Bacillati</taxon>
        <taxon>Cyanobacteriota</taxon>
        <taxon>Cyanophyceae</taxon>
        <taxon>Oscillatoriophycideae</taxon>
        <taxon>Chroococcales</taxon>
        <taxon>Aphanothecaceae</taxon>
        <taxon>Aphanothece</taxon>
    </lineage>
</organism>
<dbReference type="GO" id="GO:0005524">
    <property type="term" value="F:ATP binding"/>
    <property type="evidence" value="ECO:0007669"/>
    <property type="project" value="UniProtKB-UniRule"/>
</dbReference>
<keyword evidence="3" id="KW-0413">Isomerase</keyword>
<keyword evidence="3" id="KW-0378">Hydrolase</keyword>
<dbReference type="PANTHER" id="PTHR43788">
    <property type="entry name" value="DNA2/NAM7 HELICASE FAMILY MEMBER"/>
    <property type="match status" value="1"/>
</dbReference>
<evidence type="ECO:0000313" key="8">
    <source>
        <dbReference type="EMBL" id="PSF35972.1"/>
    </source>
</evidence>
<evidence type="ECO:0000256" key="2">
    <source>
        <dbReference type="ARBA" id="ARBA00022840"/>
    </source>
</evidence>
<dbReference type="NCBIfam" id="TIGR01448">
    <property type="entry name" value="recD_rel"/>
    <property type="match status" value="1"/>
</dbReference>
<dbReference type="Pfam" id="PF23139">
    <property type="entry name" value="OB_YrrC"/>
    <property type="match status" value="1"/>
</dbReference>
<keyword evidence="9" id="KW-1185">Reference proteome</keyword>
<keyword evidence="1 3" id="KW-0547">Nucleotide-binding</keyword>
<dbReference type="Pfam" id="PF14520">
    <property type="entry name" value="HHH_5"/>
    <property type="match status" value="1"/>
</dbReference>
<comment type="similarity">
    <text evidence="3">Belongs to the RecD family. RecD2 subfamily.</text>
</comment>
<dbReference type="InterPro" id="IPR041451">
    <property type="entry name" value="RecD2_SH13"/>
</dbReference>
<comment type="caution">
    <text evidence="8">The sequence shown here is derived from an EMBL/GenBank/DDBJ whole genome shotgun (WGS) entry which is preliminary data.</text>
</comment>
<dbReference type="InterPro" id="IPR006345">
    <property type="entry name" value="RecD2"/>
</dbReference>
<proteinExistence type="inferred from homology"/>
<dbReference type="Gene3D" id="2.30.30.940">
    <property type="match status" value="1"/>
</dbReference>
<evidence type="ECO:0000259" key="6">
    <source>
        <dbReference type="Pfam" id="PF18335"/>
    </source>
</evidence>
<feature type="domain" description="UvrD-like helicase C-terminal" evidence="4">
    <location>
        <begin position="667"/>
        <end position="714"/>
    </location>
</feature>
<dbReference type="GO" id="GO:0043139">
    <property type="term" value="F:5'-3' DNA helicase activity"/>
    <property type="evidence" value="ECO:0007669"/>
    <property type="project" value="UniProtKB-UniRule"/>
</dbReference>
<dbReference type="Pfam" id="PF18335">
    <property type="entry name" value="SH3_13"/>
    <property type="match status" value="1"/>
</dbReference>
<dbReference type="Pfam" id="PF14490">
    <property type="entry name" value="HHH_RecD2"/>
    <property type="match status" value="1"/>
</dbReference>
<dbReference type="CDD" id="cd18809">
    <property type="entry name" value="SF1_C_RecD"/>
    <property type="match status" value="1"/>
</dbReference>
<dbReference type="SUPFAM" id="SSF47781">
    <property type="entry name" value="RuvA domain 2-like"/>
    <property type="match status" value="1"/>
</dbReference>
<feature type="domain" description="ATP-dependent RecD2 DNA helicase SH3" evidence="6">
    <location>
        <begin position="586"/>
        <end position="649"/>
    </location>
</feature>
<keyword evidence="3" id="KW-0238">DNA-binding</keyword>
<dbReference type="EC" id="5.6.2.3" evidence="3"/>
<reference evidence="8 9" key="2">
    <citation type="submission" date="2018-03" db="EMBL/GenBank/DDBJ databases">
        <authorList>
            <person name="Keele B.F."/>
        </authorList>
    </citation>
    <scope>NUCLEOTIDE SEQUENCE [LARGE SCALE GENOMIC DNA]</scope>
    <source>
        <strain evidence="8 9">CCALA 016</strain>
    </source>
</reference>
<dbReference type="InterPro" id="IPR055446">
    <property type="entry name" value="RecD2_N_OB"/>
</dbReference>
<dbReference type="InterPro" id="IPR029493">
    <property type="entry name" value="RecD2-like_HHH"/>
</dbReference>
<feature type="binding site" evidence="3">
    <location>
        <begin position="367"/>
        <end position="371"/>
    </location>
    <ligand>
        <name>ATP</name>
        <dbReference type="ChEBI" id="CHEBI:30616"/>
    </ligand>
</feature>
<keyword evidence="3 8" id="KW-0347">Helicase</keyword>
<evidence type="ECO:0000259" key="7">
    <source>
        <dbReference type="Pfam" id="PF23139"/>
    </source>
</evidence>
<name>A0A2T1LVT4_9CHRO</name>
<comment type="catalytic activity">
    <reaction evidence="3">
        <text>ATP + H2O = ADP + phosphate + H(+)</text>
        <dbReference type="Rhea" id="RHEA:13065"/>
        <dbReference type="ChEBI" id="CHEBI:15377"/>
        <dbReference type="ChEBI" id="CHEBI:15378"/>
        <dbReference type="ChEBI" id="CHEBI:30616"/>
        <dbReference type="ChEBI" id="CHEBI:43474"/>
        <dbReference type="ChEBI" id="CHEBI:456216"/>
        <dbReference type="EC" id="5.6.2.3"/>
    </reaction>
</comment>
<dbReference type="InterPro" id="IPR050534">
    <property type="entry name" value="Coronavir_polyprotein_1ab"/>
</dbReference>
<evidence type="ECO:0000256" key="1">
    <source>
        <dbReference type="ARBA" id="ARBA00022741"/>
    </source>
</evidence>
<reference evidence="8 9" key="1">
    <citation type="submission" date="2018-03" db="EMBL/GenBank/DDBJ databases">
        <title>The ancient ancestry and fast evolution of plastids.</title>
        <authorList>
            <person name="Moore K.R."/>
            <person name="Magnabosco C."/>
            <person name="Momper L."/>
            <person name="Gold D.A."/>
            <person name="Bosak T."/>
            <person name="Fournier G.P."/>
        </authorList>
    </citation>
    <scope>NUCLEOTIDE SEQUENCE [LARGE SCALE GENOMIC DNA]</scope>
    <source>
        <strain evidence="8 9">CCALA 016</strain>
    </source>
</reference>
<dbReference type="HAMAP" id="MF_01488">
    <property type="entry name" value="RecD2"/>
    <property type="match status" value="1"/>
</dbReference>
<protein>
    <recommendedName>
        <fullName evidence="3">ATP-dependent RecD2 DNA helicase</fullName>
        <ecNumber evidence="3">5.6.2.3</ecNumber>
    </recommendedName>
    <alternativeName>
        <fullName evidence="3">DNA 5'-3' helicase subunit RecD2</fullName>
    </alternativeName>
</protein>
<dbReference type="SUPFAM" id="SSF52540">
    <property type="entry name" value="P-loop containing nucleoside triphosphate hydrolases"/>
    <property type="match status" value="2"/>
</dbReference>
<dbReference type="GO" id="GO:0009338">
    <property type="term" value="C:exodeoxyribonuclease V complex"/>
    <property type="evidence" value="ECO:0007669"/>
    <property type="project" value="TreeGrafter"/>
</dbReference>
<dbReference type="Gene3D" id="1.10.10.2220">
    <property type="match status" value="1"/>
</dbReference>
<keyword evidence="2 3" id="KW-0067">ATP-binding</keyword>
<dbReference type="EMBL" id="PXOH01000016">
    <property type="protein sequence ID" value="PSF35972.1"/>
    <property type="molecule type" value="Genomic_DNA"/>
</dbReference>
<evidence type="ECO:0000256" key="3">
    <source>
        <dbReference type="HAMAP-Rule" id="MF_01488"/>
    </source>
</evidence>
<evidence type="ECO:0000259" key="5">
    <source>
        <dbReference type="Pfam" id="PF14490"/>
    </source>
</evidence>